<gene>
    <name evidence="4" type="ORF">GCM10009690_30460</name>
</gene>
<evidence type="ECO:0000313" key="5">
    <source>
        <dbReference type="Proteomes" id="UP001500177"/>
    </source>
</evidence>
<protein>
    <submittedName>
        <fullName evidence="4">Acyl-CoA desaturase</fullName>
    </submittedName>
</protein>
<evidence type="ECO:0000256" key="1">
    <source>
        <dbReference type="SAM" id="MobiDB-lite"/>
    </source>
</evidence>
<dbReference type="EMBL" id="BAAALX010000019">
    <property type="protein sequence ID" value="GAA1525051.1"/>
    <property type="molecule type" value="Genomic_DNA"/>
</dbReference>
<dbReference type="PANTHER" id="PTHR19353:SF19">
    <property type="entry name" value="DELTA(5) FATTY ACID DESATURASE C-RELATED"/>
    <property type="match status" value="1"/>
</dbReference>
<comment type="caution">
    <text evidence="4">The sequence shown here is derived from an EMBL/GenBank/DDBJ whole genome shotgun (WGS) entry which is preliminary data.</text>
</comment>
<dbReference type="Pfam" id="PF00487">
    <property type="entry name" value="FA_desaturase"/>
    <property type="match status" value="1"/>
</dbReference>
<sequence length="404" mass="44794">MTKTGSDIHTVGTMNPSDLMTSEPTSPTATALSTPAPDRATRAEVLERRRAKRGTAEQEFTSDFSALMAQVKEAGLLARRPGWNTLRFVLLGLGYVASFAMLFLIGESWWQMATAVVFGALFTQTAYVAHDAAHRQIFTSGKVGEWVSTIIGNLFIGLSYGWWLKKHNALHHANPNKAGVDGDIAPNALVFTPEDARERRGLAKWFAARQGWFFLPLLTLAGLQLHVESVKAIVRGQSSIKRRWIEGVFIGVRVIGFPALAIWAAGPLIGSAFFLVQLAVFGVHMGGSFAPNHKGQPIVPKDVKIDFLRRQTLMSRNISGGRFMGFLMGGLNYQIEHHLFPSMPSVNLHRVQPMVREYCRQKDIAYTETTLFESYKIIIAYLNRVGLGEADPFDCPVTAQFRSR</sequence>
<dbReference type="Proteomes" id="UP001500177">
    <property type="component" value="Unassembled WGS sequence"/>
</dbReference>
<accession>A0ABN2AR12</accession>
<evidence type="ECO:0000313" key="4">
    <source>
        <dbReference type="EMBL" id="GAA1525051.1"/>
    </source>
</evidence>
<proteinExistence type="predicted"/>
<keyword evidence="2" id="KW-0812">Transmembrane</keyword>
<feature type="transmembrane region" description="Helical" evidence="2">
    <location>
        <begin position="210"/>
        <end position="227"/>
    </location>
</feature>
<organism evidence="4 5">
    <name type="scientific">Brevibacterium permense</name>
    <dbReference type="NCBI Taxonomy" id="234834"/>
    <lineage>
        <taxon>Bacteria</taxon>
        <taxon>Bacillati</taxon>
        <taxon>Actinomycetota</taxon>
        <taxon>Actinomycetes</taxon>
        <taxon>Micrococcales</taxon>
        <taxon>Brevibacteriaceae</taxon>
        <taxon>Brevibacterium</taxon>
    </lineage>
</organism>
<evidence type="ECO:0000259" key="3">
    <source>
        <dbReference type="Pfam" id="PF00487"/>
    </source>
</evidence>
<feature type="compositionally biased region" description="Low complexity" evidence="1">
    <location>
        <begin position="21"/>
        <end position="37"/>
    </location>
</feature>
<keyword evidence="2" id="KW-0472">Membrane</keyword>
<feature type="transmembrane region" description="Helical" evidence="2">
    <location>
        <begin position="143"/>
        <end position="163"/>
    </location>
</feature>
<feature type="compositionally biased region" description="Polar residues" evidence="1">
    <location>
        <begin position="1"/>
        <end position="20"/>
    </location>
</feature>
<feature type="transmembrane region" description="Helical" evidence="2">
    <location>
        <begin position="88"/>
        <end position="106"/>
    </location>
</feature>
<reference evidence="4 5" key="1">
    <citation type="journal article" date="2019" name="Int. J. Syst. Evol. Microbiol.">
        <title>The Global Catalogue of Microorganisms (GCM) 10K type strain sequencing project: providing services to taxonomists for standard genome sequencing and annotation.</title>
        <authorList>
            <consortium name="The Broad Institute Genomics Platform"/>
            <consortium name="The Broad Institute Genome Sequencing Center for Infectious Disease"/>
            <person name="Wu L."/>
            <person name="Ma J."/>
        </authorList>
    </citation>
    <scope>NUCLEOTIDE SEQUENCE [LARGE SCALE GENOMIC DNA]</scope>
    <source>
        <strain evidence="4 5">JCM 13318</strain>
    </source>
</reference>
<dbReference type="PIRSF" id="PIRSF015921">
    <property type="entry name" value="FA_sphinglp_des"/>
    <property type="match status" value="1"/>
</dbReference>
<dbReference type="CDD" id="cd03506">
    <property type="entry name" value="Delta6-FADS-like"/>
    <property type="match status" value="1"/>
</dbReference>
<feature type="transmembrane region" description="Helical" evidence="2">
    <location>
        <begin position="248"/>
        <end position="266"/>
    </location>
</feature>
<evidence type="ECO:0000256" key="2">
    <source>
        <dbReference type="SAM" id="Phobius"/>
    </source>
</evidence>
<feature type="region of interest" description="Disordered" evidence="1">
    <location>
        <begin position="1"/>
        <end position="39"/>
    </location>
</feature>
<dbReference type="InterPro" id="IPR012171">
    <property type="entry name" value="Fatty_acid_desaturase"/>
</dbReference>
<keyword evidence="5" id="KW-1185">Reference proteome</keyword>
<keyword evidence="2" id="KW-1133">Transmembrane helix</keyword>
<dbReference type="PANTHER" id="PTHR19353">
    <property type="entry name" value="FATTY ACID DESATURASE 2"/>
    <property type="match status" value="1"/>
</dbReference>
<dbReference type="InterPro" id="IPR005804">
    <property type="entry name" value="FA_desaturase_dom"/>
</dbReference>
<feature type="transmembrane region" description="Helical" evidence="2">
    <location>
        <begin position="112"/>
        <end position="131"/>
    </location>
</feature>
<feature type="domain" description="Fatty acid desaturase" evidence="3">
    <location>
        <begin position="108"/>
        <end position="369"/>
    </location>
</feature>
<name>A0ABN2AR12_9MICO</name>